<evidence type="ECO:0000313" key="2">
    <source>
        <dbReference type="EMBL" id="OAM16803.1"/>
    </source>
</evidence>
<feature type="transmembrane region" description="Helical" evidence="1">
    <location>
        <begin position="12"/>
        <end position="39"/>
    </location>
</feature>
<proteinExistence type="predicted"/>
<reference evidence="3" key="1">
    <citation type="submission" date="2016-05" db="EMBL/GenBank/DDBJ databases">
        <title>Draft genome of Corynebacterium afermentans subsp. afermentans LCDC 88199T.</title>
        <authorList>
            <person name="Bernier A.-M."/>
            <person name="Bernard K."/>
        </authorList>
    </citation>
    <scope>NUCLEOTIDE SEQUENCE [LARGE SCALE GENOMIC DNA]</scope>
    <source>
        <strain evidence="3">NML01-0328</strain>
    </source>
</reference>
<feature type="transmembrane region" description="Helical" evidence="1">
    <location>
        <begin position="51"/>
        <end position="76"/>
    </location>
</feature>
<gene>
    <name evidence="2" type="ORF">A7P85_04970</name>
</gene>
<keyword evidence="1" id="KW-0812">Transmembrane</keyword>
<name>A0A1A9RFU3_EIKCO</name>
<dbReference type="RefSeq" id="WP_155733242.1">
    <property type="nucleotide sequence ID" value="NZ_LXSF01000004.1"/>
</dbReference>
<keyword evidence="1" id="KW-0472">Membrane</keyword>
<evidence type="ECO:0000256" key="1">
    <source>
        <dbReference type="SAM" id="Phobius"/>
    </source>
</evidence>
<comment type="caution">
    <text evidence="2">The sequence shown here is derived from an EMBL/GenBank/DDBJ whole genome shotgun (WGS) entry which is preliminary data.</text>
</comment>
<accession>A0A1A9RFU3</accession>
<organism evidence="2 3">
    <name type="scientific">Eikenella corrodens</name>
    <dbReference type="NCBI Taxonomy" id="539"/>
    <lineage>
        <taxon>Bacteria</taxon>
        <taxon>Pseudomonadati</taxon>
        <taxon>Pseudomonadota</taxon>
        <taxon>Betaproteobacteria</taxon>
        <taxon>Neisseriales</taxon>
        <taxon>Neisseriaceae</taxon>
        <taxon>Eikenella</taxon>
    </lineage>
</organism>
<sequence>MKQSGSYSALQSFGYGLAIVATTIISFAAAAANFLLIWAAPLAFATHPDDLMRIMIFWVFMIGPPVAFVLSLYLLIKYFFSATLSRKKTPKPNICLMASKTSFP</sequence>
<dbReference type="Proteomes" id="UP000078003">
    <property type="component" value="Unassembled WGS sequence"/>
</dbReference>
<keyword evidence="1" id="KW-1133">Transmembrane helix</keyword>
<dbReference type="EMBL" id="LXSF01000004">
    <property type="protein sequence ID" value="OAM16803.1"/>
    <property type="molecule type" value="Genomic_DNA"/>
</dbReference>
<protein>
    <submittedName>
        <fullName evidence="2">Uncharacterized protein</fullName>
    </submittedName>
</protein>
<evidence type="ECO:0000313" key="3">
    <source>
        <dbReference type="Proteomes" id="UP000078003"/>
    </source>
</evidence>
<dbReference type="AlphaFoldDB" id="A0A1A9RFU3"/>